<feature type="domain" description="C-glycoside deglycosidase beta subunit" evidence="5">
    <location>
        <begin position="2"/>
        <end position="114"/>
    </location>
</feature>
<keyword evidence="2" id="KW-0119">Carbohydrate metabolism</keyword>
<evidence type="ECO:0000259" key="5">
    <source>
        <dbReference type="Pfam" id="PF19906"/>
    </source>
</evidence>
<accession>A0A3S4R4E4</accession>
<keyword evidence="1" id="KW-0456">Lyase</keyword>
<organism evidence="6 7">
    <name type="scientific">Actinomyces howellii</name>
    <dbReference type="NCBI Taxonomy" id="52771"/>
    <lineage>
        <taxon>Bacteria</taxon>
        <taxon>Bacillati</taxon>
        <taxon>Actinomycetota</taxon>
        <taxon>Actinomycetes</taxon>
        <taxon>Actinomycetales</taxon>
        <taxon>Actinomycetaceae</taxon>
        <taxon>Actinomyces</taxon>
    </lineage>
</organism>
<protein>
    <recommendedName>
        <fullName evidence="4">C-deglycosylation enzyme beta subunit</fullName>
    </recommendedName>
</protein>
<keyword evidence="7" id="KW-1185">Reference proteome</keyword>
<comment type="similarity">
    <text evidence="3">Belongs to the C-glycoside deglycosidase beta subunit family.</text>
</comment>
<name>A0A3S4R4E4_9ACTO</name>
<evidence type="ECO:0000256" key="1">
    <source>
        <dbReference type="ARBA" id="ARBA00023239"/>
    </source>
</evidence>
<evidence type="ECO:0000256" key="3">
    <source>
        <dbReference type="ARBA" id="ARBA00046336"/>
    </source>
</evidence>
<dbReference type="Proteomes" id="UP000266895">
    <property type="component" value="Chromosome"/>
</dbReference>
<sequence length="130" mass="14441">MFDEMIIREGTVANLTAVDGVVPGFSFETHVPYYRGLGLSMIETPEVTVDGEPVASEDLRFSYRGVTRTFAELADVTDVRWELGTFATITVLREGGLPAGEHELVVNLRLRVSYLPFLSENRLTRTVTTS</sequence>
<dbReference type="AlphaFoldDB" id="A0A3S4R4E4"/>
<dbReference type="RefSeq" id="WP_126382961.1">
    <property type="nucleotide sequence ID" value="NZ_LR134350.1"/>
</dbReference>
<evidence type="ECO:0000313" key="6">
    <source>
        <dbReference type="EMBL" id="VEG29290.1"/>
    </source>
</evidence>
<dbReference type="EMBL" id="LR134350">
    <property type="protein sequence ID" value="VEG29290.1"/>
    <property type="molecule type" value="Genomic_DNA"/>
</dbReference>
<evidence type="ECO:0000256" key="4">
    <source>
        <dbReference type="ARBA" id="ARBA00047208"/>
    </source>
</evidence>
<gene>
    <name evidence="6" type="ORF">NCTC11636_01974</name>
</gene>
<dbReference type="GO" id="GO:0016829">
    <property type="term" value="F:lyase activity"/>
    <property type="evidence" value="ECO:0007669"/>
    <property type="project" value="UniProtKB-KW"/>
</dbReference>
<dbReference type="Pfam" id="PF19906">
    <property type="entry name" value="CGDB"/>
    <property type="match status" value="1"/>
</dbReference>
<proteinExistence type="inferred from homology"/>
<evidence type="ECO:0000313" key="7">
    <source>
        <dbReference type="Proteomes" id="UP000266895"/>
    </source>
</evidence>
<reference evidence="6 7" key="1">
    <citation type="submission" date="2018-12" db="EMBL/GenBank/DDBJ databases">
        <authorList>
            <consortium name="Pathogen Informatics"/>
        </authorList>
    </citation>
    <scope>NUCLEOTIDE SEQUENCE [LARGE SCALE GENOMIC DNA]</scope>
    <source>
        <strain evidence="6 7">NCTC11636</strain>
    </source>
</reference>
<dbReference type="InterPro" id="IPR045959">
    <property type="entry name" value="CGDB"/>
</dbReference>
<evidence type="ECO:0000256" key="2">
    <source>
        <dbReference type="ARBA" id="ARBA00023277"/>
    </source>
</evidence>
<dbReference type="KEGG" id="ahw:NCTC11636_01974"/>
<dbReference type="OrthoDB" id="1494151at2"/>